<comment type="caution">
    <text evidence="5">The sequence shown here is derived from an EMBL/GenBank/DDBJ whole genome shotgun (WGS) entry which is preliminary data.</text>
</comment>
<feature type="region of interest" description="Disordered" evidence="3">
    <location>
        <begin position="995"/>
        <end position="1025"/>
    </location>
</feature>
<dbReference type="GO" id="GO:0008541">
    <property type="term" value="C:proteasome regulatory particle, lid subcomplex"/>
    <property type="evidence" value="ECO:0007669"/>
    <property type="project" value="TreeGrafter"/>
</dbReference>
<feature type="compositionally biased region" description="Polar residues" evidence="3">
    <location>
        <begin position="675"/>
        <end position="689"/>
    </location>
</feature>
<dbReference type="PANTHER" id="PTHR12387">
    <property type="entry name" value="26S PROTEASOME NON-ATPASE REGULATORY SUBUNIT 8"/>
    <property type="match status" value="1"/>
</dbReference>
<dbReference type="PANTHER" id="PTHR12387:SF0">
    <property type="entry name" value="26S PROTEASOME NON-ATPASE REGULATORY SUBUNIT 8"/>
    <property type="match status" value="1"/>
</dbReference>
<dbReference type="Pfam" id="PF10075">
    <property type="entry name" value="CSN8_PSD8_EIF3K"/>
    <property type="match status" value="1"/>
</dbReference>
<feature type="region of interest" description="Disordered" evidence="3">
    <location>
        <begin position="1"/>
        <end position="101"/>
    </location>
</feature>
<feature type="region of interest" description="Disordered" evidence="3">
    <location>
        <begin position="716"/>
        <end position="875"/>
    </location>
</feature>
<dbReference type="GO" id="GO:0043161">
    <property type="term" value="P:proteasome-mediated ubiquitin-dependent protein catabolic process"/>
    <property type="evidence" value="ECO:0007669"/>
    <property type="project" value="TreeGrafter"/>
</dbReference>
<feature type="compositionally biased region" description="Polar residues" evidence="3">
    <location>
        <begin position="843"/>
        <end position="859"/>
    </location>
</feature>
<feature type="compositionally biased region" description="Polar residues" evidence="3">
    <location>
        <begin position="585"/>
        <end position="598"/>
    </location>
</feature>
<keyword evidence="2" id="KW-0647">Proteasome</keyword>
<feature type="compositionally biased region" description="Polar residues" evidence="3">
    <location>
        <begin position="33"/>
        <end position="43"/>
    </location>
</feature>
<feature type="compositionally biased region" description="Low complexity" evidence="3">
    <location>
        <begin position="762"/>
        <end position="779"/>
    </location>
</feature>
<feature type="compositionally biased region" description="Polar residues" evidence="3">
    <location>
        <begin position="11"/>
        <end position="25"/>
    </location>
</feature>
<gene>
    <name evidence="5" type="ORF">UBRO2_04410</name>
</gene>
<feature type="domain" description="PCI" evidence="4">
    <location>
        <begin position="1163"/>
        <end position="1347"/>
    </location>
</feature>
<evidence type="ECO:0000313" key="5">
    <source>
        <dbReference type="EMBL" id="SYW82288.1"/>
    </source>
</evidence>
<name>A0A8H8TV13_9BASI</name>
<dbReference type="EMBL" id="ULHB01000102">
    <property type="protein sequence ID" value="SYW82288.1"/>
    <property type="molecule type" value="Genomic_DNA"/>
</dbReference>
<evidence type="ECO:0000256" key="1">
    <source>
        <dbReference type="ARBA" id="ARBA00009627"/>
    </source>
</evidence>
<feature type="region of interest" description="Disordered" evidence="3">
    <location>
        <begin position="622"/>
        <end position="701"/>
    </location>
</feature>
<feature type="region of interest" description="Disordered" evidence="3">
    <location>
        <begin position="387"/>
        <end position="409"/>
    </location>
</feature>
<comment type="similarity">
    <text evidence="1">Belongs to the proteasome subunit S14 family.</text>
</comment>
<sequence>MPNDEGPQTPPLSSNTDKVMSSPTAHSDKGNPQDVSNPQSILSPLTLGELGLNPPSSPGALLDITTPVSLDHEEPSGIVQLVSQQVQHADSGGKGNSSQTDIAANRRSELDAKADNFLSGRPSSALAPASIASPAGFQDPFLTSFLESLSEVPFKTQDQSTDHPTAVTTAAPMNCTFNSTDNQSESAFGDTATLIRADQATAGTSSADMTSAVASKPPLVGVSGAEMPQMTSQATESVQNQPLPASTTASDYCHPYWITSQQPPPSLLSSQSLSFSIGQHSTSAPLESQEATTRNPFLPLVPENFLVTSTTLQQARLGNIVDPRRGENAQPISATPVSLSVENPTTSSTFTKTKGRLDLANIADYSLPPAPPLQVELARKDCRYRLESEENGKSSSRNRNNVGCDSKDGRAVFSGVSSDRWRGKPSAEKLPGSVATALSQLSGTGVRGASDTLRVARTPLQKVPLSSVVRPRSWSNASQTAASHPQATAWFSRSMEVIKELESARPATCAQTTQIEQSETDKPSGCSTTSSFPALTPSTPASQTFTAVQSSREASHDFTRQALLDFIKRTNLGMVSSRAAGLDATSPNPNTLATSPEISTGREALGKVSWEPPSAWFSRVSVEPRADTQSWQHQRKRQKVRGDADGETGTGKTSSMSIDCTSSAEVPSIDVKDGTSGQPSRLNKRSATLSEQEQKSKKQAQYQRLLQQLQAQMRLKMQMQKQKQKEMQEQMERSDASEQMDKNKDRAEALQSSPPSKTARAGCSETTGSSGQGSASTEGVTHNDDDSVFVKPSAVTRSGKRNDDRTKAHGSHCSSHTKRRGSREDSSQWKSGSTPRAAACNIPGSQAADSSPATYSASDTIFREPSPIKATRAAPQCPTYEKSFWPATKPSGLVAANPASMWKSGQHSWCNNIGVAGQANFGSVPRPSPATCLPSWLDPSSTSIATDLITTHLNWLRAMDTPSLVPIVSPPINFVHNSRPPHMRDASPLSISAASGLTAASTNDSQSRRTSNGMRMNAAEGPRIKRPFSPGEEVVFWAVKGEHSVRLVGTVESMTSSTANIAVPLNRKRKRGTEQEVAGSQFPPGGTAPPEQQEQPNESLVAAFGSPKSKPEEVRSLLTKLKIALTEHNLLVPSAAVSSTSSSDLLLAREVLTIGAFYSVRIGDISAFDRYISLLTPFYDASLPASSHYEPLLGLRLLRLLSSNQISAFHTLIETLPSNLVNESKFLQHPVSLERWLMEGSYSKVWRLSRETPPQDEYRFFVDLLMDMIRNEIASCEEKAYDSLALHDAATLLFFDSLDQVLSFAQTRGWQVNPTTQVVSFTAANANANSATVIPKKATIASNLIFAKELESIV</sequence>
<evidence type="ECO:0000256" key="2">
    <source>
        <dbReference type="ARBA" id="ARBA00022942"/>
    </source>
</evidence>
<organism evidence="5 6">
    <name type="scientific">Ustilago bromivora</name>
    <dbReference type="NCBI Taxonomy" id="307758"/>
    <lineage>
        <taxon>Eukaryota</taxon>
        <taxon>Fungi</taxon>
        <taxon>Dikarya</taxon>
        <taxon>Basidiomycota</taxon>
        <taxon>Ustilaginomycotina</taxon>
        <taxon>Ustilaginomycetes</taxon>
        <taxon>Ustilaginales</taxon>
        <taxon>Ustilaginaceae</taxon>
        <taxon>Ustilago</taxon>
    </lineage>
</organism>
<feature type="compositionally biased region" description="Polar residues" evidence="3">
    <location>
        <begin position="525"/>
        <end position="541"/>
    </location>
</feature>
<evidence type="ECO:0000313" key="6">
    <source>
        <dbReference type="Proteomes" id="UP000658997"/>
    </source>
</evidence>
<dbReference type="InterPro" id="IPR000717">
    <property type="entry name" value="PCI_dom"/>
</dbReference>
<dbReference type="GO" id="GO:0005634">
    <property type="term" value="C:nucleus"/>
    <property type="evidence" value="ECO:0007669"/>
    <property type="project" value="TreeGrafter"/>
</dbReference>
<evidence type="ECO:0000256" key="3">
    <source>
        <dbReference type="SAM" id="MobiDB-lite"/>
    </source>
</evidence>
<dbReference type="FunFam" id="1.25.40.990:FF:000001">
    <property type="entry name" value="26S proteasome non-ATPase regulatory subunit"/>
    <property type="match status" value="1"/>
</dbReference>
<dbReference type="InterPro" id="IPR033464">
    <property type="entry name" value="CSN8_PSD8_EIF3K"/>
</dbReference>
<feature type="region of interest" description="Disordered" evidence="3">
    <location>
        <begin position="1066"/>
        <end position="1096"/>
    </location>
</feature>
<reference evidence="5" key="1">
    <citation type="submission" date="2018-08" db="EMBL/GenBank/DDBJ databases">
        <authorList>
            <person name="Guldener U."/>
        </authorList>
    </citation>
    <scope>NUCLEOTIDE SEQUENCE</scope>
    <source>
        <strain evidence="5">UB2</strain>
    </source>
</reference>
<dbReference type="Proteomes" id="UP000658997">
    <property type="component" value="Unassembled WGS sequence"/>
</dbReference>
<dbReference type="InterPro" id="IPR006746">
    <property type="entry name" value="26S_Psome_Rpn12"/>
</dbReference>
<feature type="compositionally biased region" description="Polar residues" evidence="3">
    <location>
        <begin position="393"/>
        <end position="403"/>
    </location>
</feature>
<dbReference type="Gene3D" id="1.25.40.990">
    <property type="match status" value="1"/>
</dbReference>
<feature type="compositionally biased region" description="Polar residues" evidence="3">
    <location>
        <begin position="995"/>
        <end position="1014"/>
    </location>
</feature>
<protein>
    <recommendedName>
        <fullName evidence="4">PCI domain-containing protein</fullName>
    </recommendedName>
</protein>
<feature type="compositionally biased region" description="Polar residues" evidence="3">
    <location>
        <begin position="650"/>
        <end position="665"/>
    </location>
</feature>
<feature type="region of interest" description="Disordered" evidence="3">
    <location>
        <begin position="508"/>
        <end position="541"/>
    </location>
</feature>
<feature type="compositionally biased region" description="Basic and acidic residues" evidence="3">
    <location>
        <begin position="723"/>
        <end position="748"/>
    </location>
</feature>
<dbReference type="GO" id="GO:0005829">
    <property type="term" value="C:cytosol"/>
    <property type="evidence" value="ECO:0007669"/>
    <property type="project" value="TreeGrafter"/>
</dbReference>
<evidence type="ECO:0000259" key="4">
    <source>
        <dbReference type="PROSITE" id="PS50250"/>
    </source>
</evidence>
<keyword evidence="6" id="KW-1185">Reference proteome</keyword>
<accession>A0A8H8TV13</accession>
<feature type="region of interest" description="Disordered" evidence="3">
    <location>
        <begin position="580"/>
        <end position="599"/>
    </location>
</feature>
<proteinExistence type="inferred from homology"/>
<dbReference type="PROSITE" id="PS50250">
    <property type="entry name" value="PCI"/>
    <property type="match status" value="1"/>
</dbReference>